<keyword evidence="2" id="KW-1185">Reference proteome</keyword>
<gene>
    <name evidence="1" type="ORF">CWS01_11680</name>
</gene>
<dbReference type="AlphaFoldDB" id="A0A2N0Z2A5"/>
<comment type="caution">
    <text evidence="1">The sequence shown here is derived from an EMBL/GenBank/DDBJ whole genome shotgun (WGS) entry which is preliminary data.</text>
</comment>
<organism evidence="1 2">
    <name type="scientific">Niallia nealsonii</name>
    <dbReference type="NCBI Taxonomy" id="115979"/>
    <lineage>
        <taxon>Bacteria</taxon>
        <taxon>Bacillati</taxon>
        <taxon>Bacillota</taxon>
        <taxon>Bacilli</taxon>
        <taxon>Bacillales</taxon>
        <taxon>Bacillaceae</taxon>
        <taxon>Niallia</taxon>
    </lineage>
</organism>
<proteinExistence type="predicted"/>
<sequence>MLVFDDIWDNIHWCILKRSNAKKEFYSLMNIVVSDDIERFFADVDMPFEPREYIRKIADNYLEEGSR</sequence>
<dbReference type="Proteomes" id="UP000233375">
    <property type="component" value="Unassembled WGS sequence"/>
</dbReference>
<reference evidence="1 2" key="1">
    <citation type="journal article" date="2003" name="Int. J. Syst. Evol. Microbiol.">
        <title>Bacillus nealsonii sp. nov., isolated from a spacecraft-assembly facility, whose spores are gamma-radiation resistant.</title>
        <authorList>
            <person name="Venkateswaran K."/>
            <person name="Kempf M."/>
            <person name="Chen F."/>
            <person name="Satomi M."/>
            <person name="Nicholson W."/>
            <person name="Kern R."/>
        </authorList>
    </citation>
    <scope>NUCLEOTIDE SEQUENCE [LARGE SCALE GENOMIC DNA]</scope>
    <source>
        <strain evidence="1 2">FO-92</strain>
    </source>
</reference>
<protein>
    <submittedName>
        <fullName evidence="1">Uncharacterized protein</fullName>
    </submittedName>
</protein>
<accession>A0A2N0Z2A5</accession>
<evidence type="ECO:0000313" key="1">
    <source>
        <dbReference type="EMBL" id="PKG23640.1"/>
    </source>
</evidence>
<name>A0A2N0Z2A5_9BACI</name>
<dbReference type="EMBL" id="PISE01000022">
    <property type="protein sequence ID" value="PKG23640.1"/>
    <property type="molecule type" value="Genomic_DNA"/>
</dbReference>
<evidence type="ECO:0000313" key="2">
    <source>
        <dbReference type="Proteomes" id="UP000233375"/>
    </source>
</evidence>